<sequence>MENANQIASNSMIQSGSSSFYNGYFSLTTKLNSANDFHKKMITFMDAKLRQRRIKQQKEKTCLVKSSDFLTKQTMWGLEKKQEEGNELELELSPSLKFQALAFEKKTWVM</sequence>
<comment type="caution">
    <text evidence="1">The sequence shown here is derived from an EMBL/GenBank/DDBJ whole genome shotgun (WGS) entry which is preliminary data.</text>
</comment>
<dbReference type="AlphaFoldDB" id="A0A2P5FFF5"/>
<dbReference type="InParanoid" id="A0A2P5FFF5"/>
<reference evidence="2" key="1">
    <citation type="submission" date="2016-06" db="EMBL/GenBank/DDBJ databases">
        <title>Parallel loss of symbiosis genes in relatives of nitrogen-fixing non-legume Parasponia.</title>
        <authorList>
            <person name="Van Velzen R."/>
            <person name="Holmer R."/>
            <person name="Bu F."/>
            <person name="Rutten L."/>
            <person name="Van Zeijl A."/>
            <person name="Liu W."/>
            <person name="Santuari L."/>
            <person name="Cao Q."/>
            <person name="Sharma T."/>
            <person name="Shen D."/>
            <person name="Roswanjaya Y."/>
            <person name="Wardhani T."/>
            <person name="Kalhor M.S."/>
            <person name="Jansen J."/>
            <person name="Van den Hoogen J."/>
            <person name="Gungor B."/>
            <person name="Hartog M."/>
            <person name="Hontelez J."/>
            <person name="Verver J."/>
            <person name="Yang W.-C."/>
            <person name="Schijlen E."/>
            <person name="Repin R."/>
            <person name="Schilthuizen M."/>
            <person name="Schranz E."/>
            <person name="Heidstra R."/>
            <person name="Miyata K."/>
            <person name="Fedorova E."/>
            <person name="Kohlen W."/>
            <person name="Bisseling T."/>
            <person name="Smit S."/>
            <person name="Geurts R."/>
        </authorList>
    </citation>
    <scope>NUCLEOTIDE SEQUENCE [LARGE SCALE GENOMIC DNA]</scope>
    <source>
        <strain evidence="2">cv. RG33-2</strain>
    </source>
</reference>
<organism evidence="1 2">
    <name type="scientific">Trema orientale</name>
    <name type="common">Charcoal tree</name>
    <name type="synonym">Celtis orientalis</name>
    <dbReference type="NCBI Taxonomy" id="63057"/>
    <lineage>
        <taxon>Eukaryota</taxon>
        <taxon>Viridiplantae</taxon>
        <taxon>Streptophyta</taxon>
        <taxon>Embryophyta</taxon>
        <taxon>Tracheophyta</taxon>
        <taxon>Spermatophyta</taxon>
        <taxon>Magnoliopsida</taxon>
        <taxon>eudicotyledons</taxon>
        <taxon>Gunneridae</taxon>
        <taxon>Pentapetalae</taxon>
        <taxon>rosids</taxon>
        <taxon>fabids</taxon>
        <taxon>Rosales</taxon>
        <taxon>Cannabaceae</taxon>
        <taxon>Trema</taxon>
    </lineage>
</organism>
<evidence type="ECO:0000313" key="1">
    <source>
        <dbReference type="EMBL" id="PON96504.1"/>
    </source>
</evidence>
<dbReference type="Proteomes" id="UP000237000">
    <property type="component" value="Unassembled WGS sequence"/>
</dbReference>
<name>A0A2P5FFF5_TREOI</name>
<protein>
    <submittedName>
        <fullName evidence="1">Uncharacterized protein</fullName>
    </submittedName>
</protein>
<dbReference type="EMBL" id="JXTC01000038">
    <property type="protein sequence ID" value="PON96504.1"/>
    <property type="molecule type" value="Genomic_DNA"/>
</dbReference>
<keyword evidence="2" id="KW-1185">Reference proteome</keyword>
<evidence type="ECO:0000313" key="2">
    <source>
        <dbReference type="Proteomes" id="UP000237000"/>
    </source>
</evidence>
<accession>A0A2P5FFF5</accession>
<feature type="non-terminal residue" evidence="1">
    <location>
        <position position="110"/>
    </location>
</feature>
<proteinExistence type="predicted"/>
<gene>
    <name evidence="1" type="ORF">TorRG33x02_077770</name>
</gene>